<comment type="subcellular location">
    <subcellularLocation>
        <location evidence="7">Cell membrane</location>
    </subcellularLocation>
    <subcellularLocation>
        <location evidence="7">Bacterial flagellum basal body</location>
    </subcellularLocation>
</comment>
<protein>
    <recommendedName>
        <fullName evidence="7">Flagellar protein</fullName>
    </recommendedName>
</protein>
<keyword evidence="5 7" id="KW-0975">Bacterial flagellum</keyword>
<evidence type="ECO:0000256" key="3">
    <source>
        <dbReference type="ARBA" id="ARBA00022989"/>
    </source>
</evidence>
<dbReference type="NCBIfam" id="TIGR03500">
    <property type="entry name" value="FliO_TIGR"/>
    <property type="match status" value="1"/>
</dbReference>
<evidence type="ECO:0000256" key="7">
    <source>
        <dbReference type="RuleBase" id="RU362064"/>
    </source>
</evidence>
<keyword evidence="8" id="KW-0969">Cilium</keyword>
<dbReference type="InterPro" id="IPR052205">
    <property type="entry name" value="FliO/MopB"/>
</dbReference>
<name>A0A1U9JX77_9BURK</name>
<keyword evidence="8" id="KW-0966">Cell projection</keyword>
<evidence type="ECO:0000256" key="4">
    <source>
        <dbReference type="ARBA" id="ARBA00023136"/>
    </source>
</evidence>
<feature type="transmembrane region" description="Helical" evidence="7">
    <location>
        <begin position="6"/>
        <end position="27"/>
    </location>
</feature>
<dbReference type="OrthoDB" id="9182371at2"/>
<reference evidence="8 9" key="1">
    <citation type="submission" date="2017-01" db="EMBL/GenBank/DDBJ databases">
        <title>Complete Genome Sequence of Paenalcaligenes hominis, Isolated from a paraplegic Patient with neurogenic bladder.</title>
        <authorList>
            <person name="Mukhopadhyay R."/>
            <person name="Joaquin J."/>
            <person name="Hogue R."/>
            <person name="Kilaru A."/>
            <person name="Jospin G."/>
            <person name="Mars K."/>
            <person name="Eisen J.A."/>
            <person name="Chaturvedi V."/>
        </authorList>
    </citation>
    <scope>NUCLEOTIDE SEQUENCE [LARGE SCALE GENOMIC DNA]</scope>
    <source>
        <strain evidence="8 9">15S00501</strain>
    </source>
</reference>
<dbReference type="PANTHER" id="PTHR38766:SF1">
    <property type="entry name" value="FLAGELLAR PROTEIN FLIO"/>
    <property type="match status" value="1"/>
</dbReference>
<comment type="similarity">
    <text evidence="6 7">Belongs to the FliO/MopB family.</text>
</comment>
<dbReference type="Pfam" id="PF04347">
    <property type="entry name" value="FliO"/>
    <property type="match status" value="1"/>
</dbReference>
<dbReference type="GO" id="GO:0044781">
    <property type="term" value="P:bacterial-type flagellum organization"/>
    <property type="evidence" value="ECO:0007669"/>
    <property type="project" value="UniProtKB-UniRule"/>
</dbReference>
<dbReference type="STRING" id="643674.PAEH1_00180"/>
<keyword evidence="4 7" id="KW-0472">Membrane</keyword>
<dbReference type="KEGG" id="phn:PAEH1_00180"/>
<proteinExistence type="inferred from homology"/>
<evidence type="ECO:0000256" key="6">
    <source>
        <dbReference type="ARBA" id="ARBA00037937"/>
    </source>
</evidence>
<dbReference type="EMBL" id="CP019697">
    <property type="protein sequence ID" value="AQS50351.1"/>
    <property type="molecule type" value="Genomic_DNA"/>
</dbReference>
<evidence type="ECO:0000256" key="2">
    <source>
        <dbReference type="ARBA" id="ARBA00022692"/>
    </source>
</evidence>
<evidence type="ECO:0000313" key="9">
    <source>
        <dbReference type="Proteomes" id="UP000189369"/>
    </source>
</evidence>
<dbReference type="GO" id="GO:0005886">
    <property type="term" value="C:plasma membrane"/>
    <property type="evidence" value="ECO:0007669"/>
    <property type="project" value="UniProtKB-SubCell"/>
</dbReference>
<keyword evidence="3 7" id="KW-1133">Transmembrane helix</keyword>
<organism evidence="8 9">
    <name type="scientific">Paenalcaligenes hominis</name>
    <dbReference type="NCBI Taxonomy" id="643674"/>
    <lineage>
        <taxon>Bacteria</taxon>
        <taxon>Pseudomonadati</taxon>
        <taxon>Pseudomonadota</taxon>
        <taxon>Betaproteobacteria</taxon>
        <taxon>Burkholderiales</taxon>
        <taxon>Alcaligenaceae</taxon>
        <taxon>Paenalcaligenes</taxon>
    </lineage>
</organism>
<dbReference type="GO" id="GO:0009425">
    <property type="term" value="C:bacterial-type flagellum basal body"/>
    <property type="evidence" value="ECO:0007669"/>
    <property type="project" value="UniProtKB-SubCell"/>
</dbReference>
<keyword evidence="8" id="KW-0282">Flagellum</keyword>
<dbReference type="PANTHER" id="PTHR38766">
    <property type="entry name" value="FLAGELLAR PROTEIN FLIO"/>
    <property type="match status" value="1"/>
</dbReference>
<sequence length="107" mass="11759">MTQADLLRLSLSLVVVVLLILLVAWLARRSGFMRANSQVIKFIASHPLGNKTSVVVVEVDQKRLVLGVSPHQVNVLHTQPVQDEFQTTLDQAVTAQQQQSSSENNAS</sequence>
<dbReference type="Proteomes" id="UP000189369">
    <property type="component" value="Chromosome"/>
</dbReference>
<accession>A0A1U9JX77</accession>
<keyword evidence="1 7" id="KW-1003">Cell membrane</keyword>
<keyword evidence="2 7" id="KW-0812">Transmembrane</keyword>
<evidence type="ECO:0000256" key="1">
    <source>
        <dbReference type="ARBA" id="ARBA00022475"/>
    </source>
</evidence>
<dbReference type="AlphaFoldDB" id="A0A1U9JX77"/>
<gene>
    <name evidence="8" type="ORF">PAEH1_00180</name>
</gene>
<evidence type="ECO:0000313" key="8">
    <source>
        <dbReference type="EMBL" id="AQS50351.1"/>
    </source>
</evidence>
<dbReference type="InterPro" id="IPR022781">
    <property type="entry name" value="Flagellar_biosynth_FliO"/>
</dbReference>
<evidence type="ECO:0000256" key="5">
    <source>
        <dbReference type="ARBA" id="ARBA00023143"/>
    </source>
</evidence>